<evidence type="ECO:0000256" key="5">
    <source>
        <dbReference type="ARBA" id="ARBA00023002"/>
    </source>
</evidence>
<proteinExistence type="inferred from homology"/>
<evidence type="ECO:0000313" key="7">
    <source>
        <dbReference type="EMBL" id="KAF4859383.1"/>
    </source>
</evidence>
<dbReference type="PROSITE" id="PS00677">
    <property type="entry name" value="DAO"/>
    <property type="match status" value="1"/>
</dbReference>
<dbReference type="OrthoDB" id="2015447at2759"/>
<evidence type="ECO:0000256" key="2">
    <source>
        <dbReference type="ARBA" id="ARBA00006730"/>
    </source>
</evidence>
<dbReference type="SUPFAM" id="SSF53254">
    <property type="entry name" value="Phosphoglycerate mutase-like"/>
    <property type="match status" value="1"/>
</dbReference>
<dbReference type="GO" id="GO:0005737">
    <property type="term" value="C:cytoplasm"/>
    <property type="evidence" value="ECO:0007669"/>
    <property type="project" value="TreeGrafter"/>
</dbReference>
<dbReference type="EMBL" id="QPMT01000017">
    <property type="protein sequence ID" value="KAF4859383.1"/>
    <property type="molecule type" value="Genomic_DNA"/>
</dbReference>
<dbReference type="InterPro" id="IPR023209">
    <property type="entry name" value="DAO"/>
</dbReference>
<evidence type="ECO:0000256" key="4">
    <source>
        <dbReference type="ARBA" id="ARBA00022827"/>
    </source>
</evidence>
<dbReference type="AlphaFoldDB" id="A0A9P5K4F8"/>
<dbReference type="Proteomes" id="UP000711996">
    <property type="component" value="Unassembled WGS sequence"/>
</dbReference>
<dbReference type="InterPro" id="IPR013078">
    <property type="entry name" value="His_Pase_superF_clade-1"/>
</dbReference>
<dbReference type="SUPFAM" id="SSF54373">
    <property type="entry name" value="FAD-linked reductases, C-terminal domain"/>
    <property type="match status" value="1"/>
</dbReference>
<evidence type="ECO:0000313" key="8">
    <source>
        <dbReference type="Proteomes" id="UP000711996"/>
    </source>
</evidence>
<dbReference type="SMART" id="SM00855">
    <property type="entry name" value="PGAM"/>
    <property type="match status" value="1"/>
</dbReference>
<keyword evidence="5" id="KW-0560">Oxidoreductase</keyword>
<dbReference type="InterPro" id="IPR029033">
    <property type="entry name" value="His_PPase_superfam"/>
</dbReference>
<reference evidence="7" key="1">
    <citation type="submission" date="2019-06" db="EMBL/GenBank/DDBJ databases">
        <authorList>
            <person name="Gan P."/>
            <person name="Shirasu K."/>
        </authorList>
    </citation>
    <scope>NUCLEOTIDE SEQUENCE [LARGE SCALE GENOMIC DNA]</scope>
    <source>
        <strain evidence="7">CAD2</strain>
    </source>
</reference>
<dbReference type="GO" id="GO:0071949">
    <property type="term" value="F:FAD binding"/>
    <property type="evidence" value="ECO:0007669"/>
    <property type="project" value="InterPro"/>
</dbReference>
<dbReference type="CDD" id="cd07067">
    <property type="entry name" value="HP_PGM_like"/>
    <property type="match status" value="1"/>
</dbReference>
<dbReference type="GO" id="GO:0003884">
    <property type="term" value="F:D-amino-acid oxidase activity"/>
    <property type="evidence" value="ECO:0007669"/>
    <property type="project" value="InterPro"/>
</dbReference>
<dbReference type="Gene3D" id="3.30.9.10">
    <property type="entry name" value="D-Amino Acid Oxidase, subunit A, domain 2"/>
    <property type="match status" value="1"/>
</dbReference>
<evidence type="ECO:0000256" key="1">
    <source>
        <dbReference type="ARBA" id="ARBA00001974"/>
    </source>
</evidence>
<comment type="cofactor">
    <cofactor evidence="1">
        <name>FAD</name>
        <dbReference type="ChEBI" id="CHEBI:57692"/>
    </cofactor>
</comment>
<feature type="domain" description="FAD dependent oxidoreductase" evidence="6">
    <location>
        <begin position="11"/>
        <end position="345"/>
    </location>
</feature>
<dbReference type="PANTHER" id="PTHR11530">
    <property type="entry name" value="D-AMINO ACID OXIDASE"/>
    <property type="match status" value="1"/>
</dbReference>
<organism evidence="7 8">
    <name type="scientific">Colletotrichum siamense</name>
    <name type="common">Anthracnose fungus</name>
    <dbReference type="NCBI Taxonomy" id="690259"/>
    <lineage>
        <taxon>Eukaryota</taxon>
        <taxon>Fungi</taxon>
        <taxon>Dikarya</taxon>
        <taxon>Ascomycota</taxon>
        <taxon>Pezizomycotina</taxon>
        <taxon>Sordariomycetes</taxon>
        <taxon>Hypocreomycetidae</taxon>
        <taxon>Glomerellales</taxon>
        <taxon>Glomerellaceae</taxon>
        <taxon>Colletotrichum</taxon>
        <taxon>Colletotrichum gloeosporioides species complex</taxon>
    </lineage>
</organism>
<keyword evidence="8" id="KW-1185">Reference proteome</keyword>
<keyword evidence="3" id="KW-0285">Flavoprotein</keyword>
<dbReference type="SUPFAM" id="SSF51971">
    <property type="entry name" value="Nucleotide-binding domain"/>
    <property type="match status" value="1"/>
</dbReference>
<dbReference type="Gene3D" id="3.40.50.720">
    <property type="entry name" value="NAD(P)-binding Rossmann-like Domain"/>
    <property type="match status" value="1"/>
</dbReference>
<dbReference type="InterPro" id="IPR006076">
    <property type="entry name" value="FAD-dep_OxRdtase"/>
</dbReference>
<comment type="caution">
    <text evidence="7">The sequence shown here is derived from an EMBL/GenBank/DDBJ whole genome shotgun (WGS) entry which is preliminary data.</text>
</comment>
<dbReference type="Pfam" id="PF00300">
    <property type="entry name" value="His_Phos_1"/>
    <property type="match status" value="1"/>
</dbReference>
<evidence type="ECO:0000259" key="6">
    <source>
        <dbReference type="Pfam" id="PF01266"/>
    </source>
</evidence>
<accession>A0A9P5K4F8</accession>
<sequence>MATTSSDNGHFVVLGAGVIGLSTAITLRSKYPSARITILAEYFPGDYHIDYCSPWAGANWCSSASDNGLLESFDRVTFERFREIAKHTPEAGIKSSPLRMIFDQKIEDAEILSEGTGKLWYDGLVGGAVSLNENELPEGAVFGLDLPCTFVINSQIYLQWLLEQCRQGGVSLLRRQITHIKEAHISADVVAVFNCTGLGSYHLGGVEDKAMYPTRGQTVLVEQPIQPLERMYFRSPRRVDNDTTYVFQRPLAGGIVLGGCREDGNWDKDVDPELAKKIMDRCCALAPELGRPEDLKVIKHGVGLRPNRKGGPRIEAKKGGDGLIIHNYGASGAGYQASWGMAAHAVKYKFTILPEYFIDYCKTADDSPGGKATTQAGLGLLDKAFGDSPQRQESGDTKPWNRFAAHVNRLNDESPAGVDYKVLYLTRHGLGYHNVQAAKVGTAEWDRYWSRLDGDGVVTWFDAKLVDTGITQARDLGAFWKAATAAEGVPFPESFYTSPLRRCLETSKLVFGDLVEGRGQEFRPVIKEGLRERMTDHTCDKRSSRAWIEGAYPKYIIEPGFTEEDQLWKADQFETTESHVARKQQVLDEIFSTDSSQFVSLTVHSYAIAAILRVGGQEEFRVREGSSIAVLVRGERVATST</sequence>
<protein>
    <submittedName>
        <fullName evidence="7">Phosphoglycerate mutase</fullName>
    </submittedName>
</protein>
<dbReference type="Gene3D" id="3.40.50.1240">
    <property type="entry name" value="Phosphoglycerate mutase-like"/>
    <property type="match status" value="1"/>
</dbReference>
<name>A0A9P5K4F8_COLSI</name>
<dbReference type="PANTHER" id="PTHR11530:SF16">
    <property type="entry name" value="D-AMINO ACID OXIDASE (AFU_ORTHOLOGUE AFUA_5G11290)"/>
    <property type="match status" value="1"/>
</dbReference>
<comment type="similarity">
    <text evidence="2">Belongs to the DAMOX/DASOX family.</text>
</comment>
<dbReference type="InterPro" id="IPR006181">
    <property type="entry name" value="D-amino_acid_oxidase_CS"/>
</dbReference>
<dbReference type="GO" id="GO:0019478">
    <property type="term" value="P:D-amino acid catabolic process"/>
    <property type="evidence" value="ECO:0007669"/>
    <property type="project" value="TreeGrafter"/>
</dbReference>
<evidence type="ECO:0000256" key="3">
    <source>
        <dbReference type="ARBA" id="ARBA00022630"/>
    </source>
</evidence>
<keyword evidence="4" id="KW-0274">FAD</keyword>
<gene>
    <name evidence="7" type="ORF">CGCSCA2_v006502</name>
</gene>
<dbReference type="Pfam" id="PF01266">
    <property type="entry name" value="DAO"/>
    <property type="match status" value="1"/>
</dbReference>